<reference evidence="1 2" key="1">
    <citation type="journal article" date="2015" name="Environ. Microbiol.">
        <title>Novel viral genomes identified from six metagenomes reveal wide distribution of archaeal viruses and high viral diversity in terrestrial hot springs.</title>
        <authorList>
            <person name="Gudbergsdottir S.R."/>
            <person name="Menzel P."/>
            <person name="Krogh A."/>
            <person name="Young M."/>
            <person name="Peng X."/>
        </authorList>
    </citation>
    <scope>NUCLEOTIDE SEQUENCE [LARGE SCALE GENOMIC DNA]</scope>
    <source>
        <strain evidence="1 2">ARV2</strain>
    </source>
</reference>
<organism evidence="1 2">
    <name type="scientific">Acidianus rod-shaped virus 2</name>
    <dbReference type="NCBI Taxonomy" id="1732175"/>
    <lineage>
        <taxon>Viruses</taxon>
        <taxon>Adnaviria</taxon>
        <taxon>Zilligvirae</taxon>
        <taxon>Taleaviricota</taxon>
        <taxon>Tokiviricetes</taxon>
        <taxon>Ligamenvirales</taxon>
        <taxon>Rudiviridae</taxon>
        <taxon>Hoswirudivirus</taxon>
        <taxon>Hoswirudivirus pozzuoliense</taxon>
        <taxon>Hoswirudivirus ARV2</taxon>
    </lineage>
</organism>
<dbReference type="RefSeq" id="YP_009230245.1">
    <property type="nucleotide sequence ID" value="NC_029314.1"/>
</dbReference>
<dbReference type="Proteomes" id="UP000202190">
    <property type="component" value="Segment"/>
</dbReference>
<proteinExistence type="predicted"/>
<evidence type="ECO:0000313" key="2">
    <source>
        <dbReference type="Proteomes" id="UP000202190"/>
    </source>
</evidence>
<evidence type="ECO:0000313" key="1">
    <source>
        <dbReference type="EMBL" id="ALG96904.1"/>
    </source>
</evidence>
<dbReference type="GeneID" id="26887655"/>
<dbReference type="KEGG" id="vg:26887655"/>
<name>A0A0N9P9E5_9VIRU</name>
<protein>
    <submittedName>
        <fullName evidence="1">Uncharacterized protein</fullName>
    </submittedName>
</protein>
<sequence length="47" mass="5342">MNCLTVLKQKGYNLDGYSSDTILALEEAELDPEECEALFHYLEIVYG</sequence>
<accession>A0A0N9P9E5</accession>
<dbReference type="EMBL" id="KP282675">
    <property type="protein sequence ID" value="ALG96904.1"/>
    <property type="molecule type" value="Genomic_DNA"/>
</dbReference>
<keyword evidence="2" id="KW-1185">Reference proteome</keyword>